<gene>
    <name evidence="1" type="ORF">EW145_g2387</name>
</gene>
<dbReference type="OrthoDB" id="2419903at2759"/>
<organism evidence="1 2">
    <name type="scientific">Phellinidium pouzarii</name>
    <dbReference type="NCBI Taxonomy" id="167371"/>
    <lineage>
        <taxon>Eukaryota</taxon>
        <taxon>Fungi</taxon>
        <taxon>Dikarya</taxon>
        <taxon>Basidiomycota</taxon>
        <taxon>Agaricomycotina</taxon>
        <taxon>Agaricomycetes</taxon>
        <taxon>Hymenochaetales</taxon>
        <taxon>Hymenochaetaceae</taxon>
        <taxon>Phellinidium</taxon>
    </lineage>
</organism>
<proteinExistence type="predicted"/>
<reference evidence="1 2" key="1">
    <citation type="submission" date="2019-02" db="EMBL/GenBank/DDBJ databases">
        <title>Genome sequencing of the rare red list fungi Phellinidium pouzarii.</title>
        <authorList>
            <person name="Buettner E."/>
            <person name="Kellner H."/>
        </authorList>
    </citation>
    <scope>NUCLEOTIDE SEQUENCE [LARGE SCALE GENOMIC DNA]</scope>
    <source>
        <strain evidence="1 2">DSM 108285</strain>
    </source>
</reference>
<name>A0A4S4LBI2_9AGAM</name>
<dbReference type="Gene3D" id="3.90.228.10">
    <property type="match status" value="1"/>
</dbReference>
<evidence type="ECO:0000313" key="2">
    <source>
        <dbReference type="Proteomes" id="UP000308199"/>
    </source>
</evidence>
<accession>A0A4S4LBI2</accession>
<dbReference type="AlphaFoldDB" id="A0A4S4LBI2"/>
<evidence type="ECO:0000313" key="1">
    <source>
        <dbReference type="EMBL" id="THH08917.1"/>
    </source>
</evidence>
<comment type="caution">
    <text evidence="1">The sequence shown here is derived from an EMBL/GenBank/DDBJ whole genome shotgun (WGS) entry which is preliminary data.</text>
</comment>
<sequence length="202" mass="22091">MPQTSGDMCIACQRSQGSTALKELRSNDPNYRSVISTFVDNWQAAGQAPRVQKILEVNLSRKGRNGYEAYRKYLERRAPPSEFSTFHSSQCVCDLGTKPSQQLCEYPSCGLCSAVRSNFTKFAFEAPHNVGSYGPGVYSYTNSARADKHATSCTTSPYRAMILCSVLIGKPPTKKSVVEGETVAVVDAEAIIPTHIILYSSS</sequence>
<dbReference type="Proteomes" id="UP000308199">
    <property type="component" value="Unassembled WGS sequence"/>
</dbReference>
<evidence type="ECO:0008006" key="3">
    <source>
        <dbReference type="Google" id="ProtNLM"/>
    </source>
</evidence>
<dbReference type="SUPFAM" id="SSF56399">
    <property type="entry name" value="ADP-ribosylation"/>
    <property type="match status" value="1"/>
</dbReference>
<dbReference type="EMBL" id="SGPK01000082">
    <property type="protein sequence ID" value="THH08917.1"/>
    <property type="molecule type" value="Genomic_DNA"/>
</dbReference>
<protein>
    <recommendedName>
        <fullName evidence="3">PARP catalytic domain-containing protein</fullName>
    </recommendedName>
</protein>
<keyword evidence="2" id="KW-1185">Reference proteome</keyword>